<organism evidence="2 3">
    <name type="scientific">Candidatus Roizmanbacteria bacterium GW2011_GWB1_40_7</name>
    <dbReference type="NCBI Taxonomy" id="1618482"/>
    <lineage>
        <taxon>Bacteria</taxon>
        <taxon>Candidatus Roizmaniibacteriota</taxon>
    </lineage>
</organism>
<accession>A0A0G0T2M9</accession>
<reference evidence="2 3" key="1">
    <citation type="journal article" date="2015" name="Nature">
        <title>rRNA introns, odd ribosomes, and small enigmatic genomes across a large radiation of phyla.</title>
        <authorList>
            <person name="Brown C.T."/>
            <person name="Hug L.A."/>
            <person name="Thomas B.C."/>
            <person name="Sharon I."/>
            <person name="Castelle C.J."/>
            <person name="Singh A."/>
            <person name="Wilkins M.J."/>
            <person name="Williams K.H."/>
            <person name="Banfield J.F."/>
        </authorList>
    </citation>
    <scope>NUCLEOTIDE SEQUENCE [LARGE SCALE GENOMIC DNA]</scope>
</reference>
<evidence type="ECO:0000313" key="3">
    <source>
        <dbReference type="Proteomes" id="UP000034664"/>
    </source>
</evidence>
<proteinExistence type="predicted"/>
<evidence type="ECO:0000259" key="1">
    <source>
        <dbReference type="Pfam" id="PF10108"/>
    </source>
</evidence>
<evidence type="ECO:0000313" key="2">
    <source>
        <dbReference type="EMBL" id="KKR71298.1"/>
    </source>
</evidence>
<gene>
    <name evidence="2" type="ORF">UU14_C0031G0010</name>
</gene>
<comment type="caution">
    <text evidence="2">The sequence shown here is derived from an EMBL/GenBank/DDBJ whole genome shotgun (WGS) entry which is preliminary data.</text>
</comment>
<dbReference type="InterPro" id="IPR036397">
    <property type="entry name" value="RNaseH_sf"/>
</dbReference>
<dbReference type="AlphaFoldDB" id="A0A0G0T2M9"/>
<dbReference type="Gene3D" id="3.30.420.10">
    <property type="entry name" value="Ribonuclease H-like superfamily/Ribonuclease H"/>
    <property type="match status" value="1"/>
</dbReference>
<dbReference type="InterPro" id="IPR019288">
    <property type="entry name" value="3'-5'_exonuclease_PolB-like"/>
</dbReference>
<dbReference type="EMBL" id="LBZM01000031">
    <property type="protein sequence ID" value="KKR71298.1"/>
    <property type="molecule type" value="Genomic_DNA"/>
</dbReference>
<protein>
    <recommendedName>
        <fullName evidence="1">Predicted 3'-5' exonuclease PolB-like domain-containing protein</fullName>
    </recommendedName>
</protein>
<dbReference type="GO" id="GO:0003676">
    <property type="term" value="F:nucleic acid binding"/>
    <property type="evidence" value="ECO:0007669"/>
    <property type="project" value="InterPro"/>
</dbReference>
<dbReference type="Pfam" id="PF10108">
    <property type="entry name" value="DNA_pol_B_exo2"/>
    <property type="match status" value="1"/>
</dbReference>
<dbReference type="Proteomes" id="UP000034664">
    <property type="component" value="Unassembled WGS sequence"/>
</dbReference>
<name>A0A0G0T2M9_9BACT</name>
<dbReference type="SUPFAM" id="SSF53098">
    <property type="entry name" value="Ribonuclease H-like"/>
    <property type="match status" value="1"/>
</dbReference>
<sequence length="209" mass="24210">MRKLFFDIETLPAEKDKHSILHEIHRRRADDGKKVEEIESFIAKTSLDGAFGRIACLSYVIDDGPVKTLCGDEKKILQDFWEVAKEIDLFIGFNILDFDLRFIYQRSVVLGVKPTRELNFARYRNSPIYDVMREWAKWDMQDKISLDTLAKVLSLPSSKGGSIEGKDVAKVYKDGRIKEICEYCEKDVELTRKIYNKMTFEDPSLGRQG</sequence>
<feature type="domain" description="Predicted 3'-5' exonuclease PolB-like" evidence="1">
    <location>
        <begin position="71"/>
        <end position="199"/>
    </location>
</feature>
<dbReference type="InterPro" id="IPR012337">
    <property type="entry name" value="RNaseH-like_sf"/>
</dbReference>